<evidence type="ECO:0000256" key="5">
    <source>
        <dbReference type="ARBA" id="ARBA00023136"/>
    </source>
</evidence>
<dbReference type="PANTHER" id="PTHR42643:SF24">
    <property type="entry name" value="IONOTROPIC RECEPTOR 60A"/>
    <property type="match status" value="1"/>
</dbReference>
<protein>
    <recommendedName>
        <fullName evidence="9">Ionotropic glutamate receptor C-terminal domain-containing protein</fullName>
    </recommendedName>
</protein>
<feature type="transmembrane region" description="Helical" evidence="8">
    <location>
        <begin position="186"/>
        <end position="207"/>
    </location>
</feature>
<dbReference type="Proteomes" id="UP001209878">
    <property type="component" value="Unassembled WGS sequence"/>
</dbReference>
<evidence type="ECO:0000256" key="4">
    <source>
        <dbReference type="ARBA" id="ARBA00022989"/>
    </source>
</evidence>
<dbReference type="GO" id="GO:0015276">
    <property type="term" value="F:ligand-gated monoatomic ion channel activity"/>
    <property type="evidence" value="ECO:0007669"/>
    <property type="project" value="InterPro"/>
</dbReference>
<comment type="subcellular location">
    <subcellularLocation>
        <location evidence="1">Cell membrane</location>
        <topology evidence="1">Multi-pass membrane protein</topology>
    </subcellularLocation>
</comment>
<evidence type="ECO:0000256" key="6">
    <source>
        <dbReference type="ARBA" id="ARBA00023170"/>
    </source>
</evidence>
<dbReference type="InterPro" id="IPR052192">
    <property type="entry name" value="Insect_Ionotropic_Sensory_Rcpt"/>
</dbReference>
<keyword evidence="4 8" id="KW-1133">Transmembrane helix</keyword>
<comment type="caution">
    <text evidence="10">The sequence shown here is derived from an EMBL/GenBank/DDBJ whole genome shotgun (WGS) entry which is preliminary data.</text>
</comment>
<evidence type="ECO:0000256" key="3">
    <source>
        <dbReference type="ARBA" id="ARBA00022692"/>
    </source>
</evidence>
<reference evidence="10" key="1">
    <citation type="journal article" date="2023" name="Mol. Biol. Evol.">
        <title>Third-Generation Sequencing Reveals the Adaptive Role of the Epigenome in Three Deep-Sea Polychaetes.</title>
        <authorList>
            <person name="Perez M."/>
            <person name="Aroh O."/>
            <person name="Sun Y."/>
            <person name="Lan Y."/>
            <person name="Juniper S.K."/>
            <person name="Young C.R."/>
            <person name="Angers B."/>
            <person name="Qian P.Y."/>
        </authorList>
    </citation>
    <scope>NUCLEOTIDE SEQUENCE</scope>
    <source>
        <strain evidence="10">R07B-5</strain>
    </source>
</reference>
<evidence type="ECO:0000313" key="11">
    <source>
        <dbReference type="Proteomes" id="UP001209878"/>
    </source>
</evidence>
<keyword evidence="3 8" id="KW-0812">Transmembrane</keyword>
<name>A0AAD9PAJ8_RIDPI</name>
<dbReference type="InterPro" id="IPR001320">
    <property type="entry name" value="Iontro_rcpt_C"/>
</dbReference>
<evidence type="ECO:0000256" key="7">
    <source>
        <dbReference type="ARBA" id="ARBA00023180"/>
    </source>
</evidence>
<keyword evidence="5 8" id="KW-0472">Membrane</keyword>
<evidence type="ECO:0000259" key="9">
    <source>
        <dbReference type="Pfam" id="PF00060"/>
    </source>
</evidence>
<dbReference type="GO" id="GO:0005886">
    <property type="term" value="C:plasma membrane"/>
    <property type="evidence" value="ECO:0007669"/>
    <property type="project" value="UniProtKB-SubCell"/>
</dbReference>
<dbReference type="Gene3D" id="3.40.190.10">
    <property type="entry name" value="Periplasmic binding protein-like II"/>
    <property type="match status" value="2"/>
</dbReference>
<keyword evidence="2" id="KW-1003">Cell membrane</keyword>
<keyword evidence="6" id="KW-0675">Receptor</keyword>
<dbReference type="Pfam" id="PF00060">
    <property type="entry name" value="Lig_chan"/>
    <property type="match status" value="1"/>
</dbReference>
<keyword evidence="11" id="KW-1185">Reference proteome</keyword>
<gene>
    <name evidence="10" type="ORF">NP493_63g02027</name>
</gene>
<sequence length="235" mass="26794">MVACWWFFVILVAATYTGNLIAVLAVSKTGYPVQSLRELAEQSTYKYGTTAGAAIYNLMGKSTVDVYQKLWQRSLQHDENNVKSWSEVIKKLEKGNYIYLGETTLLNTVSYTDCRFIVAKETFFPSSFAFVVPENSPYLPAFNNIINNLLETGLIERWRAQYYPRDVCSSIRESEMSVPDPATVKATLGAFVLIFVGIVLAMLVLVFEVKFNLISILKFILSYLKRKLINWYIKL</sequence>
<evidence type="ECO:0000256" key="8">
    <source>
        <dbReference type="SAM" id="Phobius"/>
    </source>
</evidence>
<organism evidence="10 11">
    <name type="scientific">Ridgeia piscesae</name>
    <name type="common">Tubeworm</name>
    <dbReference type="NCBI Taxonomy" id="27915"/>
    <lineage>
        <taxon>Eukaryota</taxon>
        <taxon>Metazoa</taxon>
        <taxon>Spiralia</taxon>
        <taxon>Lophotrochozoa</taxon>
        <taxon>Annelida</taxon>
        <taxon>Polychaeta</taxon>
        <taxon>Sedentaria</taxon>
        <taxon>Canalipalpata</taxon>
        <taxon>Sabellida</taxon>
        <taxon>Siboglinidae</taxon>
        <taxon>Ridgeia</taxon>
    </lineage>
</organism>
<dbReference type="AlphaFoldDB" id="A0AAD9PAJ8"/>
<dbReference type="SUPFAM" id="SSF53850">
    <property type="entry name" value="Periplasmic binding protein-like II"/>
    <property type="match status" value="1"/>
</dbReference>
<proteinExistence type="predicted"/>
<keyword evidence="7" id="KW-0325">Glycoprotein</keyword>
<dbReference type="PANTHER" id="PTHR42643">
    <property type="entry name" value="IONOTROPIC RECEPTOR 20A-RELATED"/>
    <property type="match status" value="1"/>
</dbReference>
<feature type="transmembrane region" description="Helical" evidence="8">
    <location>
        <begin position="6"/>
        <end position="27"/>
    </location>
</feature>
<evidence type="ECO:0000256" key="1">
    <source>
        <dbReference type="ARBA" id="ARBA00004651"/>
    </source>
</evidence>
<evidence type="ECO:0000256" key="2">
    <source>
        <dbReference type="ARBA" id="ARBA00022475"/>
    </source>
</evidence>
<feature type="domain" description="Ionotropic glutamate receptor C-terminal" evidence="9">
    <location>
        <begin position="1"/>
        <end position="198"/>
    </location>
</feature>
<evidence type="ECO:0000313" key="10">
    <source>
        <dbReference type="EMBL" id="KAK2190986.1"/>
    </source>
</evidence>
<dbReference type="GO" id="GO:0050906">
    <property type="term" value="P:detection of stimulus involved in sensory perception"/>
    <property type="evidence" value="ECO:0007669"/>
    <property type="project" value="UniProtKB-ARBA"/>
</dbReference>
<accession>A0AAD9PAJ8</accession>
<dbReference type="EMBL" id="JAODUO010000063">
    <property type="protein sequence ID" value="KAK2190986.1"/>
    <property type="molecule type" value="Genomic_DNA"/>
</dbReference>